<evidence type="ECO:0000256" key="7">
    <source>
        <dbReference type="SAM" id="Phobius"/>
    </source>
</evidence>
<dbReference type="GO" id="GO:0016020">
    <property type="term" value="C:membrane"/>
    <property type="evidence" value="ECO:0007669"/>
    <property type="project" value="UniProtKB-SubCell"/>
</dbReference>
<accession>A0A835MHE0</accession>
<evidence type="ECO:0000313" key="8">
    <source>
        <dbReference type="EMBL" id="KAF9623816.1"/>
    </source>
</evidence>
<evidence type="ECO:0000256" key="2">
    <source>
        <dbReference type="ARBA" id="ARBA00005982"/>
    </source>
</evidence>
<feature type="transmembrane region" description="Helical" evidence="7">
    <location>
        <begin position="199"/>
        <end position="218"/>
    </location>
</feature>
<comment type="subcellular location">
    <subcellularLocation>
        <location evidence="1">Membrane</location>
        <topology evidence="1">Multi-pass membrane protein</topology>
    </subcellularLocation>
</comment>
<dbReference type="SUPFAM" id="SSF103473">
    <property type="entry name" value="MFS general substrate transporter"/>
    <property type="match status" value="1"/>
</dbReference>
<feature type="compositionally biased region" description="Basic and acidic residues" evidence="6">
    <location>
        <begin position="606"/>
        <end position="618"/>
    </location>
</feature>
<dbReference type="PANTHER" id="PTHR11654">
    <property type="entry name" value="OLIGOPEPTIDE TRANSPORTER-RELATED"/>
    <property type="match status" value="1"/>
</dbReference>
<evidence type="ECO:0000256" key="1">
    <source>
        <dbReference type="ARBA" id="ARBA00004141"/>
    </source>
</evidence>
<protein>
    <submittedName>
        <fullName evidence="8">Uncharacterized protein</fullName>
    </submittedName>
</protein>
<evidence type="ECO:0000256" key="6">
    <source>
        <dbReference type="SAM" id="MobiDB-lite"/>
    </source>
</evidence>
<sequence>MEKAMEQSTEKEEINDIEKGCKVKGGVGTKPRSKKGGGWKSMPYIIGNETFEKLSSMSLIANLVVYLRTQYNLNTLSSVTIFNLWTGTCNLSPLLGAFLSDAYIGKFRTLIFGSLTSTLGMLVLTLTAALPNLKPHPCGHTEMVCEQPHSWQLGVLFAGLGLLVVGAGGIRPCNIAFGVDQFDITTEKGKHDIASFYNWYYLSFTIALLVALTVVVYIQSNISWAWGLAIPAGFMALSVLVFILGSRLYVYVKPKGSVFVDMAKVVVASFRKRQLTGLEYTLYDAPKEPEPGIPRIFHTERFKCLDKAAIITDRDLFDSKGLPAKGWRLCSIEQVEQLKSLISIMPVWVSGISCLIIMDQQNTFGVQQALQMDRHLGGKFEVPAGSLGLTSMIALAIYIPVYESFILPLSRKMTKTGILLPHRMRAGILMSMLCMLASGIVEGRRRSTALKQGTFVAPMSFALLLPQFALSGLTEALMGISLMEFFNNQLPQSMRTVAGAFVYLNLAVASYLNSCIVNIISRTRLNWIGRGRDLNQYKLEYWYFMLLGLAVLNYIYFITFASHFIAGNGSAERKDTSLETTNNIESKDIEITQCERMSSVDAVDAGSKKDGNEDSVRK</sequence>
<comment type="caution">
    <text evidence="8">The sequence shown here is derived from an EMBL/GenBank/DDBJ whole genome shotgun (WGS) entry which is preliminary data.</text>
</comment>
<dbReference type="InterPro" id="IPR036259">
    <property type="entry name" value="MFS_trans_sf"/>
</dbReference>
<organism evidence="8 9">
    <name type="scientific">Coptis chinensis</name>
    <dbReference type="NCBI Taxonomy" id="261450"/>
    <lineage>
        <taxon>Eukaryota</taxon>
        <taxon>Viridiplantae</taxon>
        <taxon>Streptophyta</taxon>
        <taxon>Embryophyta</taxon>
        <taxon>Tracheophyta</taxon>
        <taxon>Spermatophyta</taxon>
        <taxon>Magnoliopsida</taxon>
        <taxon>Ranunculales</taxon>
        <taxon>Ranunculaceae</taxon>
        <taxon>Coptidoideae</taxon>
        <taxon>Coptis</taxon>
    </lineage>
</organism>
<dbReference type="EMBL" id="JADFTS010000001">
    <property type="protein sequence ID" value="KAF9623816.1"/>
    <property type="molecule type" value="Genomic_DNA"/>
</dbReference>
<feature type="transmembrane region" description="Helical" evidence="7">
    <location>
        <begin position="461"/>
        <end position="480"/>
    </location>
</feature>
<evidence type="ECO:0000313" key="9">
    <source>
        <dbReference type="Proteomes" id="UP000631114"/>
    </source>
</evidence>
<evidence type="ECO:0000256" key="3">
    <source>
        <dbReference type="ARBA" id="ARBA00022692"/>
    </source>
</evidence>
<keyword evidence="9" id="KW-1185">Reference proteome</keyword>
<keyword evidence="3 7" id="KW-0812">Transmembrane</keyword>
<feature type="transmembrane region" description="Helical" evidence="7">
    <location>
        <begin position="422"/>
        <end position="441"/>
    </location>
</feature>
<name>A0A835MHE0_9MAGN</name>
<dbReference type="Proteomes" id="UP000631114">
    <property type="component" value="Unassembled WGS sequence"/>
</dbReference>
<evidence type="ECO:0000256" key="4">
    <source>
        <dbReference type="ARBA" id="ARBA00022989"/>
    </source>
</evidence>
<dbReference type="Pfam" id="PF00854">
    <property type="entry name" value="PTR2"/>
    <property type="match status" value="1"/>
</dbReference>
<feature type="transmembrane region" description="Helical" evidence="7">
    <location>
        <begin position="500"/>
        <end position="520"/>
    </location>
</feature>
<evidence type="ECO:0000256" key="5">
    <source>
        <dbReference type="ARBA" id="ARBA00023136"/>
    </source>
</evidence>
<dbReference type="InterPro" id="IPR000109">
    <property type="entry name" value="POT_fam"/>
</dbReference>
<feature type="region of interest" description="Disordered" evidence="6">
    <location>
        <begin position="599"/>
        <end position="618"/>
    </location>
</feature>
<proteinExistence type="inferred from homology"/>
<reference evidence="8 9" key="1">
    <citation type="submission" date="2020-10" db="EMBL/GenBank/DDBJ databases">
        <title>The Coptis chinensis genome and diversification of protoberbering-type alkaloids.</title>
        <authorList>
            <person name="Wang B."/>
            <person name="Shu S."/>
            <person name="Song C."/>
            <person name="Liu Y."/>
        </authorList>
    </citation>
    <scope>NUCLEOTIDE SEQUENCE [LARGE SCALE GENOMIC DNA]</scope>
    <source>
        <strain evidence="8">HL-2020</strain>
        <tissue evidence="8">Leaf</tissue>
    </source>
</reference>
<feature type="transmembrane region" description="Helical" evidence="7">
    <location>
        <begin position="150"/>
        <end position="170"/>
    </location>
</feature>
<feature type="transmembrane region" description="Helical" evidence="7">
    <location>
        <begin position="382"/>
        <end position="402"/>
    </location>
</feature>
<dbReference type="GO" id="GO:0022857">
    <property type="term" value="F:transmembrane transporter activity"/>
    <property type="evidence" value="ECO:0007669"/>
    <property type="project" value="InterPro"/>
</dbReference>
<dbReference type="OrthoDB" id="8904098at2759"/>
<feature type="transmembrane region" description="Helical" evidence="7">
    <location>
        <begin position="541"/>
        <end position="566"/>
    </location>
</feature>
<feature type="transmembrane region" description="Helical" evidence="7">
    <location>
        <begin position="224"/>
        <end position="245"/>
    </location>
</feature>
<dbReference type="Gene3D" id="1.20.1250.20">
    <property type="entry name" value="MFS general substrate transporter like domains"/>
    <property type="match status" value="1"/>
</dbReference>
<feature type="transmembrane region" description="Helical" evidence="7">
    <location>
        <begin position="110"/>
        <end position="130"/>
    </location>
</feature>
<keyword evidence="5 7" id="KW-0472">Membrane</keyword>
<keyword evidence="4 7" id="KW-1133">Transmembrane helix</keyword>
<comment type="similarity">
    <text evidence="2">Belongs to the major facilitator superfamily. Proton-dependent oligopeptide transporter (POT/PTR) (TC 2.A.17) family.</text>
</comment>
<dbReference type="AlphaFoldDB" id="A0A835MHE0"/>
<gene>
    <name evidence="8" type="ORF">IFM89_005401</name>
</gene>
<dbReference type="CDD" id="cd17416">
    <property type="entry name" value="MFS_NPF1_2"/>
    <property type="match status" value="1"/>
</dbReference>